<protein>
    <submittedName>
        <fullName evidence="4">Uncharacterized protein</fullName>
    </submittedName>
</protein>
<comment type="caution">
    <text evidence="4">The sequence shown here is derived from an EMBL/GenBank/DDBJ whole genome shotgun (WGS) entry which is preliminary data.</text>
</comment>
<feature type="compositionally biased region" description="Basic and acidic residues" evidence="1">
    <location>
        <begin position="814"/>
        <end position="826"/>
    </location>
</feature>
<feature type="compositionally biased region" description="Low complexity" evidence="1">
    <location>
        <begin position="277"/>
        <end position="317"/>
    </location>
</feature>
<feature type="compositionally biased region" description="Basic and acidic residues" evidence="1">
    <location>
        <begin position="1187"/>
        <end position="1206"/>
    </location>
</feature>
<name>A0A117NUP8_9ACTN</name>
<reference evidence="4 5" key="1">
    <citation type="submission" date="2015-10" db="EMBL/GenBank/DDBJ databases">
        <title>Draft genome sequence of Streptomyces curacoi DSM 40107, type strain for the species Streptomyces curacoi.</title>
        <authorList>
            <person name="Ruckert C."/>
            <person name="Winkler A."/>
            <person name="Kalinowski J."/>
            <person name="Kampfer P."/>
            <person name="Glaeser S."/>
        </authorList>
    </citation>
    <scope>NUCLEOTIDE SEQUENCE [LARGE SCALE GENOMIC DNA]</scope>
    <source>
        <strain evidence="4 5">DSM 40107</strain>
    </source>
</reference>
<feature type="compositionally biased region" description="Polar residues" evidence="1">
    <location>
        <begin position="1207"/>
        <end position="1218"/>
    </location>
</feature>
<gene>
    <name evidence="4" type="ORF">AQI70_35090</name>
</gene>
<evidence type="ECO:0000256" key="1">
    <source>
        <dbReference type="SAM" id="MobiDB-lite"/>
    </source>
</evidence>
<feature type="compositionally biased region" description="Gly residues" evidence="1">
    <location>
        <begin position="348"/>
        <end position="358"/>
    </location>
</feature>
<feature type="compositionally biased region" description="Low complexity" evidence="1">
    <location>
        <begin position="828"/>
        <end position="843"/>
    </location>
</feature>
<feature type="compositionally biased region" description="Gly residues" evidence="1">
    <location>
        <begin position="318"/>
        <end position="328"/>
    </location>
</feature>
<feature type="domain" description="Outer membrane channel protein CpnT-like N-terminal" evidence="3">
    <location>
        <begin position="7"/>
        <end position="139"/>
    </location>
</feature>
<evidence type="ECO:0000313" key="5">
    <source>
        <dbReference type="Proteomes" id="UP000054024"/>
    </source>
</evidence>
<feature type="region of interest" description="Disordered" evidence="1">
    <location>
        <begin position="1703"/>
        <end position="1735"/>
    </location>
</feature>
<evidence type="ECO:0000313" key="4">
    <source>
        <dbReference type="EMBL" id="KUM67690.1"/>
    </source>
</evidence>
<feature type="compositionally biased region" description="Basic and acidic residues" evidence="1">
    <location>
        <begin position="1433"/>
        <end position="1491"/>
    </location>
</feature>
<dbReference type="Proteomes" id="UP000054024">
    <property type="component" value="Unassembled WGS sequence"/>
</dbReference>
<feature type="compositionally biased region" description="Low complexity" evidence="1">
    <location>
        <begin position="1146"/>
        <end position="1156"/>
    </location>
</feature>
<dbReference type="CDD" id="cd20739">
    <property type="entry name" value="PoNe_DUF637"/>
    <property type="match status" value="1"/>
</dbReference>
<organism evidence="4 5">
    <name type="scientific">Streptomyces curacoi</name>
    <dbReference type="NCBI Taxonomy" id="146536"/>
    <lineage>
        <taxon>Bacteria</taxon>
        <taxon>Bacillati</taxon>
        <taxon>Actinomycetota</taxon>
        <taxon>Actinomycetes</taxon>
        <taxon>Kitasatosporales</taxon>
        <taxon>Streptomycetaceae</taxon>
        <taxon>Streptomyces</taxon>
    </lineage>
</organism>
<dbReference type="STRING" id="146536.AQI70_35090"/>
<feature type="compositionally biased region" description="Low complexity" evidence="1">
    <location>
        <begin position="611"/>
        <end position="646"/>
    </location>
</feature>
<proteinExistence type="predicted"/>
<feature type="compositionally biased region" description="Polar residues" evidence="1">
    <location>
        <begin position="1273"/>
        <end position="1282"/>
    </location>
</feature>
<feature type="compositionally biased region" description="Basic and acidic residues" evidence="1">
    <location>
        <begin position="1356"/>
        <end position="1366"/>
    </location>
</feature>
<feature type="compositionally biased region" description="Basic and acidic residues" evidence="1">
    <location>
        <begin position="1077"/>
        <end position="1109"/>
    </location>
</feature>
<feature type="compositionally biased region" description="Low complexity" evidence="1">
    <location>
        <begin position="754"/>
        <end position="768"/>
    </location>
</feature>
<accession>A0A117NUP8</accession>
<feature type="compositionally biased region" description="Basic and acidic residues" evidence="1">
    <location>
        <begin position="1285"/>
        <end position="1346"/>
    </location>
</feature>
<feature type="compositionally biased region" description="Gly residues" evidence="1">
    <location>
        <begin position="256"/>
        <end position="276"/>
    </location>
</feature>
<feature type="compositionally biased region" description="Polar residues" evidence="1">
    <location>
        <begin position="732"/>
        <end position="746"/>
    </location>
</feature>
<dbReference type="InterPro" id="IPR049762">
    <property type="entry name" value="PoNe_dom"/>
</dbReference>
<feature type="compositionally biased region" description="Low complexity" evidence="1">
    <location>
        <begin position="665"/>
        <end position="681"/>
    </location>
</feature>
<dbReference type="Pfam" id="PF15644">
    <property type="entry name" value="Gln_amidase"/>
    <property type="match status" value="1"/>
</dbReference>
<feature type="compositionally biased region" description="Polar residues" evidence="1">
    <location>
        <begin position="514"/>
        <end position="529"/>
    </location>
</feature>
<feature type="compositionally biased region" description="Pro residues" evidence="1">
    <location>
        <begin position="709"/>
        <end position="725"/>
    </location>
</feature>
<evidence type="ECO:0000259" key="3">
    <source>
        <dbReference type="Pfam" id="PF25547"/>
    </source>
</evidence>
<feature type="compositionally biased region" description="Polar residues" evidence="1">
    <location>
        <begin position="690"/>
        <end position="705"/>
    </location>
</feature>
<feature type="region of interest" description="Disordered" evidence="1">
    <location>
        <begin position="225"/>
        <end position="943"/>
    </location>
</feature>
<evidence type="ECO:0000259" key="2">
    <source>
        <dbReference type="Pfam" id="PF15644"/>
    </source>
</evidence>
<sequence length="1752" mass="183011">MMLPDELEWVLQMLGYRWPTANEDKLRDCATMWRDFGDTVTELHTKANGSARQVLAHNAGESIDKFTKTYEKFDGGGGSDGYLRNAAQAAYLIANVLEACAYLVEFAKWAVIAQLIALAIEIAAAHAAAPFTFGLSEVAGLGATQVTRLIVRRLLDELKQAMIDALIETMKEPAISAVEAMISDLIRQTVNVGFGAQEGYDIGATMKAGGEAGLDALRQSPQTFAEGVRDSLGQKAGSRARDAIDSRLDGYDGPSGLSGGDIGGDGVSGKDGGSDSGSGSSNSSSSDSSSSDSPSSNSSSSDTSSSGADSSTSTRSGSGPGVNIGGGISADTGGNDIGAPDVGPGPGPGSGSGSGSGSDSGSPSSSDSPYSRPTPSLSGPSLSDFDDPSSGGASPGGADSNGSSGTPSTSGPSHSGNGNPVSGLSSPSPQSAPTPASSGGTSSSPGGGSIGTQIDGLAASAPTQSNAAPTPTTADPSPAGTGGRSDGGSAMPTSPMAPSTGGPAPGTHHAPSASGGTQSATSPNPNSGPARNAPVGTPGTPSTTGTGPASTPSPTASSTTPRTAPSSTPSQTPDPRISGSDGRTPGTADSRVPNQSTPGTSPGDRTPPRNTPGTTPGDRTPSRDTPGTTPGDRTPSRDTPGTTPGDRTPPRDSTGSTPSDRTPNRDNTNTTPGDRTPPRNNADPTGARTPGQNPSQTTPNQNTAQSSPPRTPSPSPTTPTTPPSTSPNNNPDRASTPSNNAQSPSPQHGRAHAPDTSPTPSTPHQPSAGTGSTPPRPHQPAGNTPNTPPNPNPHPNPNPNPNPTAPQQPAAQPHKPESTPSDRDRQNQQQQVTVVPIHTVVTTPGSSQSPSHADPATPQHPGSPQATPSDSNQNHPQQDSLDDIRADLDHQPGGLSQPDPADQQALVDAVPHNEDGTPQRFPDPFGPWAQLQNDGGNTVPGRSNNCADCSRSFLETWYGNPQVSAPRTVDLDENGKHNPFTPEDNANDNQIRWTGAAHTYAGPGGDPDTANTIASTLQQAGPGSAAIVQVDWPGGGGHAFNVVNHNGKIVWIDTQSGEVSDKPLHIDKAAHVWHIPLDADRNPIDTSQSDDKGSEDSKSQNDEAQDQKGDASQPENSEDNGQPHNDQNPQNDASGDTPKQGDDTDTGTADQATPDDQSPEASSEQHRPSPAERPSTPDPQSLPNEATRPDEEGRAAEESRAADKESQQPTATTESQSRPDAISEHRQPPVHTASDNPGDGTPDKATTPTRPATDALNDPTTNRDTRQQTTTPSDPRTSIPQQRTMDPRTADPRTTDPRTSDPRTSDPYRDTSTQKKPETHERSEHLGDPRSETPDKDRFEAPDQTRPEGPSPSPTSDHRNRADNTVKDSAVPTRENLPDGRTADAAGYVKDSVDGKKPLYGDIADEGATDTARSDSEDASPPRGPAEPGAGNNEDKKAFIRRMVDFANESRENREKYWRKDGQRLSLDDRVDGKELPQLKRDPDYPDDPDKFIAASDVPPPVQPDYMPEETHPPVSLGRNDGVVTPENLAALDAETNDREWTLQADRITESVKLQAKEDHGEDSEEYKAAKRVYADTHSAVRDIGESHGEMAALHHAMATEHPEYVLVDIPRTGNGSDQFDQIYEDPNNPGHYIVVEAKAPSGQLGPRTGHSGQKVMQGTREYFETIYMLMQEGTPEQKAIADKLETAYELGNVQYVLVQSKVEPDPEANEAANNGNTEGGYVGDEGPRERKRYGGVSMEYFDIRKPEDRQE</sequence>
<feature type="compositionally biased region" description="Polar residues" evidence="1">
    <location>
        <begin position="1113"/>
        <end position="1134"/>
    </location>
</feature>
<feature type="compositionally biased region" description="Polar residues" evidence="1">
    <location>
        <begin position="860"/>
        <end position="879"/>
    </location>
</feature>
<feature type="compositionally biased region" description="Polar residues" evidence="1">
    <location>
        <begin position="930"/>
        <end position="943"/>
    </location>
</feature>
<dbReference type="EMBL" id="LMWJ01000034">
    <property type="protein sequence ID" value="KUM67690.1"/>
    <property type="molecule type" value="Genomic_DNA"/>
</dbReference>
<feature type="compositionally biased region" description="Basic and acidic residues" evidence="1">
    <location>
        <begin position="239"/>
        <end position="250"/>
    </location>
</feature>
<dbReference type="InterPro" id="IPR057746">
    <property type="entry name" value="CpnT-like_N"/>
</dbReference>
<keyword evidence="5" id="KW-1185">Reference proteome</keyword>
<dbReference type="InterPro" id="IPR028908">
    <property type="entry name" value="Tox-PL_dom"/>
</dbReference>
<feature type="compositionally biased region" description="Low complexity" evidence="1">
    <location>
        <begin position="467"/>
        <end position="479"/>
    </location>
</feature>
<dbReference type="Pfam" id="PF25547">
    <property type="entry name" value="WXG100_2"/>
    <property type="match status" value="1"/>
</dbReference>
<feature type="compositionally biased region" description="Pro residues" evidence="1">
    <location>
        <begin position="786"/>
        <end position="806"/>
    </location>
</feature>
<dbReference type="RefSeq" id="WP_062156489.1">
    <property type="nucleotide sequence ID" value="NZ_KQ947998.1"/>
</dbReference>
<feature type="compositionally biased region" description="Low complexity" evidence="1">
    <location>
        <begin position="533"/>
        <end position="573"/>
    </location>
</feature>
<feature type="region of interest" description="Disordered" evidence="1">
    <location>
        <begin position="1077"/>
        <end position="1522"/>
    </location>
</feature>
<feature type="compositionally biased region" description="Low complexity" evidence="1">
    <location>
        <begin position="388"/>
        <end position="444"/>
    </location>
</feature>
<feature type="compositionally biased region" description="Polar residues" evidence="1">
    <location>
        <begin position="371"/>
        <end position="381"/>
    </location>
</feature>
<feature type="compositionally biased region" description="Low complexity" evidence="1">
    <location>
        <begin position="359"/>
        <end position="369"/>
    </location>
</feature>
<feature type="domain" description="Tox-PL" evidence="2">
    <location>
        <begin position="944"/>
        <end position="1057"/>
    </location>
</feature>